<feature type="domain" description="ABC transporter" evidence="12">
    <location>
        <begin position="2"/>
        <end position="237"/>
    </location>
</feature>
<dbReference type="CDD" id="cd03215">
    <property type="entry name" value="ABC_Carb_Monos_II"/>
    <property type="match status" value="1"/>
</dbReference>
<evidence type="ECO:0000256" key="10">
    <source>
        <dbReference type="ARBA" id="ARBA00022967"/>
    </source>
</evidence>
<dbReference type="PROSITE" id="PS50893">
    <property type="entry name" value="ABC_TRANSPORTER_2"/>
    <property type="match status" value="2"/>
</dbReference>
<evidence type="ECO:0000313" key="14">
    <source>
        <dbReference type="Proteomes" id="UP000752297"/>
    </source>
</evidence>
<evidence type="ECO:0000313" key="13">
    <source>
        <dbReference type="EMBL" id="MBV2143492.1"/>
    </source>
</evidence>
<dbReference type="InterPro" id="IPR050107">
    <property type="entry name" value="ABC_carbohydrate_import_ATPase"/>
</dbReference>
<comment type="caution">
    <text evidence="13">The sequence shown here is derived from an EMBL/GenBank/DDBJ whole genome shotgun (WGS) entry which is preliminary data.</text>
</comment>
<evidence type="ECO:0000256" key="9">
    <source>
        <dbReference type="ARBA" id="ARBA00022840"/>
    </source>
</evidence>
<dbReference type="Pfam" id="PF00005">
    <property type="entry name" value="ABC_tran"/>
    <property type="match status" value="2"/>
</dbReference>
<keyword evidence="9 13" id="KW-0067">ATP-binding</keyword>
<dbReference type="InterPro" id="IPR003439">
    <property type="entry name" value="ABC_transporter-like_ATP-bd"/>
</dbReference>
<keyword evidence="14" id="KW-1185">Reference proteome</keyword>
<evidence type="ECO:0000259" key="12">
    <source>
        <dbReference type="PROSITE" id="PS50893"/>
    </source>
</evidence>
<sequence>MLYIKGLTKKFRNIVALDDMEFHLKPGEIHALLGENGAGKSTLINLIVGTFEPSAGELILNGQSHARMNPSLARAQGIASVFQEFSLVPDLTVLENLFLAREMTAKLFLKKSAMRAQAQALLDSLDFHVPLDALVGQLSRAQKQMVEIAKALRLEPKVLILDEPTASLTDGEAEKLFRAIRRLKERGVGIIYVSHRMAELRNLSDRVTVLRGGKYIGTVTTNEISDEGLIEMMIGRPVSELFPKISVQPTEVVLKVENLSTDNGTVSGASIYARAGEVVGLAGLVGCGRSELCRAVFGLEKMAEGKVTLNGKTISRPAPSQMLDNQLCYFPADRGEEGLALIRPARENVTMAGLDLPNVSFGPFFKHRKEPGIAAAALKELALSPLDTERRARSFSGGNQQKIMLARGLMKDFDVYIFDEPTVGIDVGAKADVYRYIKRLVEGGASVIVSTSELPELINLSTRIYVMHAGEIVAEIQEDEKTEANVLSHYFGKSASEESRA</sequence>
<protein>
    <submittedName>
        <fullName evidence="13">Sugar ABC transporter ATP-binding protein</fullName>
    </submittedName>
</protein>
<evidence type="ECO:0000256" key="4">
    <source>
        <dbReference type="ARBA" id="ARBA00022448"/>
    </source>
</evidence>
<evidence type="ECO:0000256" key="5">
    <source>
        <dbReference type="ARBA" id="ARBA00022475"/>
    </source>
</evidence>
<keyword evidence="5" id="KW-1003">Cell membrane</keyword>
<dbReference type="GO" id="GO:0016887">
    <property type="term" value="F:ATP hydrolysis activity"/>
    <property type="evidence" value="ECO:0007669"/>
    <property type="project" value="InterPro"/>
</dbReference>
<dbReference type="InterPro" id="IPR003593">
    <property type="entry name" value="AAA+_ATPase"/>
</dbReference>
<dbReference type="FunFam" id="3.40.50.300:FF:000127">
    <property type="entry name" value="Ribose import ATP-binding protein RbsA"/>
    <property type="match status" value="1"/>
</dbReference>
<evidence type="ECO:0000256" key="2">
    <source>
        <dbReference type="ARBA" id="ARBA00004533"/>
    </source>
</evidence>
<dbReference type="GO" id="GO:0005524">
    <property type="term" value="F:ATP binding"/>
    <property type="evidence" value="ECO:0007669"/>
    <property type="project" value="UniProtKB-KW"/>
</dbReference>
<feature type="domain" description="ABC transporter" evidence="12">
    <location>
        <begin position="247"/>
        <end position="494"/>
    </location>
</feature>
<comment type="similarity">
    <text evidence="3">Belongs to the ABC transporter superfamily.</text>
</comment>
<evidence type="ECO:0000256" key="1">
    <source>
        <dbReference type="ARBA" id="ARBA00004202"/>
    </source>
</evidence>
<dbReference type="GO" id="GO:0005886">
    <property type="term" value="C:plasma membrane"/>
    <property type="evidence" value="ECO:0007669"/>
    <property type="project" value="UniProtKB-SubCell"/>
</dbReference>
<keyword evidence="8" id="KW-0547">Nucleotide-binding</keyword>
<keyword evidence="7" id="KW-0677">Repeat</keyword>
<keyword evidence="10" id="KW-1278">Translocase</keyword>
<dbReference type="RefSeq" id="WP_217677499.1">
    <property type="nucleotide sequence ID" value="NZ_JAHRVA010000003.1"/>
</dbReference>
<dbReference type="SMART" id="SM00382">
    <property type="entry name" value="AAA"/>
    <property type="match status" value="2"/>
</dbReference>
<keyword evidence="4" id="KW-0813">Transport</keyword>
<evidence type="ECO:0000256" key="3">
    <source>
        <dbReference type="ARBA" id="ARBA00005417"/>
    </source>
</evidence>
<dbReference type="PANTHER" id="PTHR43790:SF9">
    <property type="entry name" value="GALACTOFURANOSE TRANSPORTER ATP-BINDING PROTEIN YTFR"/>
    <property type="match status" value="1"/>
</dbReference>
<dbReference type="AlphaFoldDB" id="A0A949PMQ6"/>
<name>A0A949PMQ6_9HYPH</name>
<organism evidence="13 14">
    <name type="scientific">Falsochrobactrum tianjinense</name>
    <dbReference type="NCBI Taxonomy" id="2706015"/>
    <lineage>
        <taxon>Bacteria</taxon>
        <taxon>Pseudomonadati</taxon>
        <taxon>Pseudomonadota</taxon>
        <taxon>Alphaproteobacteria</taxon>
        <taxon>Hyphomicrobiales</taxon>
        <taxon>Brucellaceae</taxon>
        <taxon>Falsochrobactrum</taxon>
    </lineage>
</organism>
<keyword evidence="6" id="KW-0762">Sugar transport</keyword>
<evidence type="ECO:0000256" key="6">
    <source>
        <dbReference type="ARBA" id="ARBA00022597"/>
    </source>
</evidence>
<dbReference type="PANTHER" id="PTHR43790">
    <property type="entry name" value="CARBOHYDRATE TRANSPORT ATP-BINDING PROTEIN MG119-RELATED"/>
    <property type="match status" value="1"/>
</dbReference>
<dbReference type="EMBL" id="JAHRVA010000003">
    <property type="protein sequence ID" value="MBV2143492.1"/>
    <property type="molecule type" value="Genomic_DNA"/>
</dbReference>
<dbReference type="CDD" id="cd03216">
    <property type="entry name" value="ABC_Carb_Monos_I"/>
    <property type="match status" value="1"/>
</dbReference>
<reference evidence="13 14" key="1">
    <citation type="submission" date="2021-06" db="EMBL/GenBank/DDBJ databases">
        <title>Falsochrobactrum tianjin sp.nov., a new petroleum-degrading bacteria isolated from oily soils.</title>
        <authorList>
            <person name="Chen G."/>
            <person name="Chen H."/>
            <person name="Tian J."/>
            <person name="Qing J."/>
            <person name="Zhong L."/>
            <person name="Ma W."/>
            <person name="Song Y."/>
            <person name="Cui X."/>
            <person name="Yan B."/>
        </authorList>
    </citation>
    <scope>NUCLEOTIDE SEQUENCE [LARGE SCALE GENOMIC DNA]</scope>
    <source>
        <strain evidence="13 14">TDYN1</strain>
    </source>
</reference>
<evidence type="ECO:0000256" key="11">
    <source>
        <dbReference type="ARBA" id="ARBA00023136"/>
    </source>
</evidence>
<evidence type="ECO:0000256" key="8">
    <source>
        <dbReference type="ARBA" id="ARBA00022741"/>
    </source>
</evidence>
<accession>A0A949PMQ6</accession>
<proteinExistence type="inferred from homology"/>
<dbReference type="PROSITE" id="PS00211">
    <property type="entry name" value="ABC_TRANSPORTER_1"/>
    <property type="match status" value="1"/>
</dbReference>
<dbReference type="Proteomes" id="UP000752297">
    <property type="component" value="Unassembled WGS sequence"/>
</dbReference>
<gene>
    <name evidence="13" type="ORF">KUG47_08275</name>
</gene>
<comment type="subcellular location">
    <subcellularLocation>
        <location evidence="2">Cell inner membrane</location>
    </subcellularLocation>
    <subcellularLocation>
        <location evidence="1">Cell membrane</location>
        <topology evidence="1">Peripheral membrane protein</topology>
    </subcellularLocation>
</comment>
<dbReference type="InterPro" id="IPR017871">
    <property type="entry name" value="ABC_transporter-like_CS"/>
</dbReference>
<evidence type="ECO:0000256" key="7">
    <source>
        <dbReference type="ARBA" id="ARBA00022737"/>
    </source>
</evidence>
<keyword evidence="11" id="KW-0472">Membrane</keyword>